<feature type="domain" description="Ig-like" evidence="6">
    <location>
        <begin position="306"/>
        <end position="441"/>
    </location>
</feature>
<gene>
    <name evidence="8" type="ORF">DICVIV_13465</name>
</gene>
<dbReference type="SMART" id="SM00408">
    <property type="entry name" value="IGc2"/>
    <property type="match status" value="5"/>
</dbReference>
<feature type="transmembrane region" description="Helical" evidence="5">
    <location>
        <begin position="762"/>
        <end position="783"/>
    </location>
</feature>
<dbReference type="EMBL" id="KN717103">
    <property type="protein sequence ID" value="KJH40578.1"/>
    <property type="molecule type" value="Genomic_DNA"/>
</dbReference>
<feature type="domain" description="Ig-like" evidence="6">
    <location>
        <begin position="446"/>
        <end position="536"/>
    </location>
</feature>
<feature type="domain" description="Fibronectin type-III" evidence="7">
    <location>
        <begin position="648"/>
        <end position="750"/>
    </location>
</feature>
<dbReference type="GO" id="GO:0030424">
    <property type="term" value="C:axon"/>
    <property type="evidence" value="ECO:0007669"/>
    <property type="project" value="TreeGrafter"/>
</dbReference>
<dbReference type="InterPro" id="IPR003599">
    <property type="entry name" value="Ig_sub"/>
</dbReference>
<dbReference type="AlphaFoldDB" id="A0A0D8X7Q7"/>
<keyword evidence="5" id="KW-0812">Transmembrane</keyword>
<dbReference type="SUPFAM" id="SSF49265">
    <property type="entry name" value="Fibronectin type III"/>
    <property type="match status" value="1"/>
</dbReference>
<keyword evidence="2" id="KW-1015">Disulfide bond</keyword>
<dbReference type="PROSITE" id="PS50835">
    <property type="entry name" value="IG_LIKE"/>
    <property type="match status" value="5"/>
</dbReference>
<feature type="domain" description="Ig-like" evidence="6">
    <location>
        <begin position="26"/>
        <end position="113"/>
    </location>
</feature>
<dbReference type="GO" id="GO:0007411">
    <property type="term" value="P:axon guidance"/>
    <property type="evidence" value="ECO:0007669"/>
    <property type="project" value="TreeGrafter"/>
</dbReference>
<dbReference type="SUPFAM" id="SSF48726">
    <property type="entry name" value="Immunoglobulin"/>
    <property type="match status" value="5"/>
</dbReference>
<dbReference type="InterPro" id="IPR003961">
    <property type="entry name" value="FN3_dom"/>
</dbReference>
<reference evidence="8 9" key="1">
    <citation type="submission" date="2013-11" db="EMBL/GenBank/DDBJ databases">
        <title>Draft genome of the bovine lungworm Dictyocaulus viviparus.</title>
        <authorList>
            <person name="Mitreva M."/>
        </authorList>
    </citation>
    <scope>NUCLEOTIDE SEQUENCE [LARGE SCALE GENOMIC DNA]</scope>
    <source>
        <strain evidence="8 9">HannoverDv2000</strain>
    </source>
</reference>
<reference evidence="9" key="2">
    <citation type="journal article" date="2016" name="Sci. Rep.">
        <title>Dictyocaulus viviparus genome, variome and transcriptome elucidate lungworm biology and support future intervention.</title>
        <authorList>
            <person name="McNulty S.N."/>
            <person name="Strube C."/>
            <person name="Rosa B.A."/>
            <person name="Martin J.C."/>
            <person name="Tyagi R."/>
            <person name="Choi Y.J."/>
            <person name="Wang Q."/>
            <person name="Hallsworth Pepin K."/>
            <person name="Zhang X."/>
            <person name="Ozersky P."/>
            <person name="Wilson R.K."/>
            <person name="Sternberg P.W."/>
            <person name="Gasser R.B."/>
            <person name="Mitreva M."/>
        </authorList>
    </citation>
    <scope>NUCLEOTIDE SEQUENCE [LARGE SCALE GENOMIC DNA]</scope>
    <source>
        <strain evidence="9">HannoverDv2000</strain>
    </source>
</reference>
<dbReference type="SMART" id="SM00060">
    <property type="entry name" value="FN3"/>
    <property type="match status" value="2"/>
</dbReference>
<organism evidence="8 9">
    <name type="scientific">Dictyocaulus viviparus</name>
    <name type="common">Bovine lungworm</name>
    <dbReference type="NCBI Taxonomy" id="29172"/>
    <lineage>
        <taxon>Eukaryota</taxon>
        <taxon>Metazoa</taxon>
        <taxon>Ecdysozoa</taxon>
        <taxon>Nematoda</taxon>
        <taxon>Chromadorea</taxon>
        <taxon>Rhabditida</taxon>
        <taxon>Rhabditina</taxon>
        <taxon>Rhabditomorpha</taxon>
        <taxon>Strongyloidea</taxon>
        <taxon>Metastrongylidae</taxon>
        <taxon>Dictyocaulus</taxon>
    </lineage>
</organism>
<proteinExistence type="predicted"/>
<evidence type="ECO:0000256" key="2">
    <source>
        <dbReference type="ARBA" id="ARBA00023157"/>
    </source>
</evidence>
<dbReference type="CDD" id="cd00096">
    <property type="entry name" value="Ig"/>
    <property type="match status" value="2"/>
</dbReference>
<dbReference type="PROSITE" id="PS50853">
    <property type="entry name" value="FN3"/>
    <property type="match status" value="2"/>
</dbReference>
<evidence type="ECO:0000259" key="7">
    <source>
        <dbReference type="PROSITE" id="PS50853"/>
    </source>
</evidence>
<evidence type="ECO:0000313" key="8">
    <source>
        <dbReference type="EMBL" id="KJH40578.1"/>
    </source>
</evidence>
<keyword evidence="3" id="KW-0393">Immunoglobulin domain</keyword>
<evidence type="ECO:0000256" key="3">
    <source>
        <dbReference type="ARBA" id="ARBA00023319"/>
    </source>
</evidence>
<feature type="domain" description="Ig-like" evidence="6">
    <location>
        <begin position="214"/>
        <end position="301"/>
    </location>
</feature>
<dbReference type="GO" id="GO:0098632">
    <property type="term" value="F:cell-cell adhesion mediator activity"/>
    <property type="evidence" value="ECO:0007669"/>
    <property type="project" value="TreeGrafter"/>
</dbReference>
<dbReference type="InterPro" id="IPR013783">
    <property type="entry name" value="Ig-like_fold"/>
</dbReference>
<dbReference type="Gene3D" id="2.60.40.10">
    <property type="entry name" value="Immunoglobulins"/>
    <property type="match status" value="7"/>
</dbReference>
<dbReference type="OrthoDB" id="5839678at2759"/>
<dbReference type="PANTHER" id="PTHR10075:SF85">
    <property type="entry name" value="NCAM (NEURAL CELL ADHESION MOLECULE) HOMOLOG"/>
    <property type="match status" value="1"/>
</dbReference>
<accession>A0A0D8X7Q7</accession>
<sequence>MWWIQDIIAIVTVEDYGRAWDIVVTPYGDRLLDQKTGGNFIVSCKVKDYDGAASDVKIDWYKNGKLASRIGNMMTINKTYGVQLLINSPKISDGGVYVCKAEVNGMEQEKTVVISFADPPKFISPKVQQNPEEGSNAEIVCRVQGTDKLEIFWQFNGSILEEGSPRGYEFEDDRQILIIPNYNSKKDDGIYNCNAAQFSSFETLAINVTGYSRPMITVFDIPLDGVVFEGSSAKLQCGAVGKPKPIYEWFDMNDNIIVDSDKYKVQDGLLIIESLSEHDAGEYKCVSSNSVGNASRVAELKMILKPRIEKLSNLTRREKQDAEITCRYSGDNIVAAKFIFGSEEYSAVEDVTNGVNLMIPIDSNEHHKADRIGSDANTDNDDNEEKEESFEEDVTSERISVRTDGNNLILRIRNLTQMDAGAYKCAVLNRAGWAERLFHITVTHSPVLRRASNDIIRSFDGNTVQIFCEVSAVPDPVWTWFKDGSELEINDLSIMIENTGAATKLILQGTNEKSYGKYTCRADNGIGTFTKSIEVIRIVVPDAPQGILCNMRLYPNYVECIIDSSMYYDKASRPTRIEMQILENNNQIMNDVDWSNAHIVSVPFEGNQMMVQNLTPSTQYLARVRAVNEAGGSDYGQPFRIETTGPWAPQKPSGLRMKCNEVCTVYWEEPNNHGSDIIAYRVGIQQFIENEYREKQTVSNELVMEVDGGEKSLQLLSMRPHSSYRISVAAINAIGVGEREEIEVDTNDLPLVASDLLIVPKLPIIVGITLFILLVVIDLICYVANRCGLIACFCINCLGQTPRDHKEDVEATRVENSKLLDSQTARQ</sequence>
<dbReference type="Pfam" id="PF13927">
    <property type="entry name" value="Ig_3"/>
    <property type="match status" value="1"/>
</dbReference>
<dbReference type="Pfam" id="PF07679">
    <property type="entry name" value="I-set"/>
    <property type="match status" value="4"/>
</dbReference>
<feature type="domain" description="Ig-like" evidence="6">
    <location>
        <begin position="120"/>
        <end position="209"/>
    </location>
</feature>
<evidence type="ECO:0000256" key="5">
    <source>
        <dbReference type="SAM" id="Phobius"/>
    </source>
</evidence>
<keyword evidence="9" id="KW-1185">Reference proteome</keyword>
<feature type="domain" description="Fibronectin type-III" evidence="7">
    <location>
        <begin position="543"/>
        <end position="646"/>
    </location>
</feature>
<dbReference type="Proteomes" id="UP000053766">
    <property type="component" value="Unassembled WGS sequence"/>
</dbReference>
<evidence type="ECO:0000313" key="9">
    <source>
        <dbReference type="Proteomes" id="UP000053766"/>
    </source>
</evidence>
<evidence type="ECO:0000256" key="1">
    <source>
        <dbReference type="ARBA" id="ARBA00022737"/>
    </source>
</evidence>
<dbReference type="FunFam" id="2.60.40.10:FF:000032">
    <property type="entry name" value="palladin isoform X1"/>
    <property type="match status" value="1"/>
</dbReference>
<dbReference type="GO" id="GO:0007156">
    <property type="term" value="P:homophilic cell adhesion via plasma membrane adhesion molecules"/>
    <property type="evidence" value="ECO:0007669"/>
    <property type="project" value="TreeGrafter"/>
</dbReference>
<name>A0A0D8X7Q7_DICVI</name>
<keyword evidence="5" id="KW-0472">Membrane</keyword>
<dbReference type="PANTHER" id="PTHR10075">
    <property type="entry name" value="BASIGIN RELATED"/>
    <property type="match status" value="1"/>
</dbReference>
<dbReference type="CDD" id="cd00063">
    <property type="entry name" value="FN3"/>
    <property type="match status" value="2"/>
</dbReference>
<dbReference type="InterPro" id="IPR036179">
    <property type="entry name" value="Ig-like_dom_sf"/>
</dbReference>
<dbReference type="STRING" id="29172.A0A0D8X7Q7"/>
<dbReference type="InterPro" id="IPR003598">
    <property type="entry name" value="Ig_sub2"/>
</dbReference>
<dbReference type="GO" id="GO:0005886">
    <property type="term" value="C:plasma membrane"/>
    <property type="evidence" value="ECO:0007669"/>
    <property type="project" value="TreeGrafter"/>
</dbReference>
<evidence type="ECO:0000259" key="6">
    <source>
        <dbReference type="PROSITE" id="PS50835"/>
    </source>
</evidence>
<dbReference type="GO" id="GO:0070593">
    <property type="term" value="P:dendrite self-avoidance"/>
    <property type="evidence" value="ECO:0007669"/>
    <property type="project" value="TreeGrafter"/>
</dbReference>
<dbReference type="Pfam" id="PF00041">
    <property type="entry name" value="fn3"/>
    <property type="match status" value="1"/>
</dbReference>
<dbReference type="SMART" id="SM00409">
    <property type="entry name" value="IG"/>
    <property type="match status" value="5"/>
</dbReference>
<dbReference type="InterPro" id="IPR007110">
    <property type="entry name" value="Ig-like_dom"/>
</dbReference>
<evidence type="ECO:0000256" key="4">
    <source>
        <dbReference type="SAM" id="MobiDB-lite"/>
    </source>
</evidence>
<feature type="compositionally biased region" description="Acidic residues" evidence="4">
    <location>
        <begin position="378"/>
        <end position="394"/>
    </location>
</feature>
<feature type="region of interest" description="Disordered" evidence="4">
    <location>
        <begin position="368"/>
        <end position="397"/>
    </location>
</feature>
<protein>
    <submittedName>
        <fullName evidence="8">Immunoglobulin domain protein</fullName>
    </submittedName>
</protein>
<keyword evidence="5" id="KW-1133">Transmembrane helix</keyword>
<dbReference type="InterPro" id="IPR013098">
    <property type="entry name" value="Ig_I-set"/>
</dbReference>
<dbReference type="InterPro" id="IPR036116">
    <property type="entry name" value="FN3_sf"/>
</dbReference>
<keyword evidence="1" id="KW-0677">Repeat</keyword>